<reference evidence="5" key="1">
    <citation type="submission" date="2022-07" db="EMBL/GenBank/DDBJ databases">
        <authorList>
            <person name="Macas J."/>
            <person name="Novak P."/>
            <person name="Neumann P."/>
        </authorList>
    </citation>
    <scope>NUCLEOTIDE SEQUENCE</scope>
</reference>
<keyword evidence="2" id="KW-0677">Repeat</keyword>
<sequence length="838" mass="96755">MFLSSHTGTPLTFCVYSSCYFHQDRSSKSSMRAASHFLNTFSFSVFHNTRRRSGRWDLLSLFSTASLLRSSSATSHTLRFYPRRPLYSSTRLSYPISTSTFFEQLVYESEESFNHEDEMSSSSNQRESFHFHSSFDSTELKRDDSPDFGVQKLDDVPEKWPRSRLAWLCKELPAQKQNTLVRTLNAQRKWLRQEDATYIVLHCLRIRENETAFRVYKWTMMQHWYQFDFSLTTRLADYLGKERKHLKCREVYDDILNQGRVPAASTFHILIVAYLSSSGQSVVEEAFGIYSRMIQLGGYKPLLSLHNSLFKALIGKAGGSFAETLKQAEFVYQNLTSFGLHIHKDIYSGLIWLHSFQDSIDKDRIASLREEMCLRGIEEGTDVLLSVMRACSKDGDVAEAERTWAKLLSSDNHNPSPQAFVFKMLTYAKIGEHMKALEIFRGMQEKLSSTPAIAFHRIIEILSKAQEIELAESVFQEFVDSGMCPLQPSFVHLMQMYSFSRRHEKLESTFFNCLGKCRPNRTVFSIYLESLVQNGDIEKAGELFNQMVENSSIGVNARCCNSILRCYLSHGDHIKAEKVYQLMRLKKYDTDPSLIEKLSFVLSLRQVDVKEPIRQKLNIEQREVMVGLLLGGLQIKSDVENKKHLIHFQFNKNLKHHSVLRRHVYDKYREWLACLDTLADDEDNVPWVFATISHSYFGFYANQFWKNGIPTIPKLIHRWLSPRVLAYWYMYSGYRTSSGDILLRLKGNKDGVENIVKTFKAKSLDCRVRKKGGVFWIGFIGDKSGWFWKLVEPFVLDDLKECLESGGGNQSGDCEGVQPIANWYGSDEKLFGSSDDDM</sequence>
<dbReference type="InterPro" id="IPR002885">
    <property type="entry name" value="PPR_rpt"/>
</dbReference>
<protein>
    <recommendedName>
        <fullName evidence="4">Homing endonuclease LAGLIDADG domain-containing protein</fullName>
    </recommendedName>
</protein>
<dbReference type="InterPro" id="IPR004860">
    <property type="entry name" value="LAGLIDADG_dom"/>
</dbReference>
<dbReference type="InterPro" id="IPR011990">
    <property type="entry name" value="TPR-like_helical_dom_sf"/>
</dbReference>
<keyword evidence="1" id="KW-0507">mRNA processing</keyword>
<dbReference type="Gene3D" id="3.10.28.10">
    <property type="entry name" value="Homing endonucleases"/>
    <property type="match status" value="2"/>
</dbReference>
<name>A0AAV0E3F0_9ASTE</name>
<evidence type="ECO:0000313" key="6">
    <source>
        <dbReference type="Proteomes" id="UP001152523"/>
    </source>
</evidence>
<dbReference type="SUPFAM" id="SSF48452">
    <property type="entry name" value="TPR-like"/>
    <property type="match status" value="1"/>
</dbReference>
<evidence type="ECO:0000313" key="5">
    <source>
        <dbReference type="EMBL" id="CAH9116089.1"/>
    </source>
</evidence>
<dbReference type="GO" id="GO:0000373">
    <property type="term" value="P:Group II intron splicing"/>
    <property type="evidence" value="ECO:0007669"/>
    <property type="project" value="TreeGrafter"/>
</dbReference>
<proteinExistence type="predicted"/>
<dbReference type="Pfam" id="PF01535">
    <property type="entry name" value="PPR"/>
    <property type="match status" value="2"/>
</dbReference>
<feature type="domain" description="Homing endonuclease LAGLIDADG" evidence="4">
    <location>
        <begin position="622"/>
        <end position="786"/>
    </location>
</feature>
<organism evidence="5 6">
    <name type="scientific">Cuscuta epithymum</name>
    <dbReference type="NCBI Taxonomy" id="186058"/>
    <lineage>
        <taxon>Eukaryota</taxon>
        <taxon>Viridiplantae</taxon>
        <taxon>Streptophyta</taxon>
        <taxon>Embryophyta</taxon>
        <taxon>Tracheophyta</taxon>
        <taxon>Spermatophyta</taxon>
        <taxon>Magnoliopsida</taxon>
        <taxon>eudicotyledons</taxon>
        <taxon>Gunneridae</taxon>
        <taxon>Pentapetalae</taxon>
        <taxon>asterids</taxon>
        <taxon>lamiids</taxon>
        <taxon>Solanales</taxon>
        <taxon>Convolvulaceae</taxon>
        <taxon>Cuscuteae</taxon>
        <taxon>Cuscuta</taxon>
        <taxon>Cuscuta subgen. Cuscuta</taxon>
    </lineage>
</organism>
<dbReference type="NCBIfam" id="TIGR00756">
    <property type="entry name" value="PPR"/>
    <property type="match status" value="2"/>
</dbReference>
<dbReference type="SUPFAM" id="SSF55608">
    <property type="entry name" value="Homing endonucleases"/>
    <property type="match status" value="1"/>
</dbReference>
<dbReference type="Pfam" id="PF03161">
    <property type="entry name" value="LAGLIDADG_2"/>
    <property type="match status" value="1"/>
</dbReference>
<dbReference type="FunFam" id="3.10.28.10:FF:000005">
    <property type="entry name" value="Pentatricopeptide repeat-containing protein At2g15820, chloroplastic"/>
    <property type="match status" value="1"/>
</dbReference>
<gene>
    <name evidence="5" type="ORF">CEPIT_LOCUS21380</name>
</gene>
<dbReference type="PANTHER" id="PTHR47539:SF1">
    <property type="entry name" value="PENTATRICOPEPTIDE REPEAT-CONTAINING PROTEIN OTP51, CHLOROPLASTIC"/>
    <property type="match status" value="1"/>
</dbReference>
<evidence type="ECO:0000256" key="2">
    <source>
        <dbReference type="ARBA" id="ARBA00022737"/>
    </source>
</evidence>
<dbReference type="PANTHER" id="PTHR47539">
    <property type="entry name" value="PENTATRICOPEPTIDE REPEAT-CONTAINING PROTEIN OTP51, CHLOROPLASTIC"/>
    <property type="match status" value="1"/>
</dbReference>
<accession>A0AAV0E3F0</accession>
<dbReference type="InterPro" id="IPR027434">
    <property type="entry name" value="Homing_endonucl"/>
</dbReference>
<comment type="caution">
    <text evidence="5">The sequence shown here is derived from an EMBL/GenBank/DDBJ whole genome shotgun (WGS) entry which is preliminary data.</text>
</comment>
<dbReference type="GO" id="GO:0004519">
    <property type="term" value="F:endonuclease activity"/>
    <property type="evidence" value="ECO:0007669"/>
    <property type="project" value="InterPro"/>
</dbReference>
<dbReference type="GO" id="GO:0045292">
    <property type="term" value="P:mRNA cis splicing, via spliceosome"/>
    <property type="evidence" value="ECO:0007669"/>
    <property type="project" value="TreeGrafter"/>
</dbReference>
<evidence type="ECO:0000259" key="4">
    <source>
        <dbReference type="Pfam" id="PF03161"/>
    </source>
</evidence>
<dbReference type="Proteomes" id="UP001152523">
    <property type="component" value="Unassembled WGS sequence"/>
</dbReference>
<keyword evidence="6" id="KW-1185">Reference proteome</keyword>
<dbReference type="GO" id="GO:0048564">
    <property type="term" value="P:photosystem I assembly"/>
    <property type="evidence" value="ECO:0007669"/>
    <property type="project" value="TreeGrafter"/>
</dbReference>
<dbReference type="EMBL" id="CAMAPF010000264">
    <property type="protein sequence ID" value="CAH9116089.1"/>
    <property type="molecule type" value="Genomic_DNA"/>
</dbReference>
<dbReference type="AlphaFoldDB" id="A0AAV0E3F0"/>
<evidence type="ECO:0000256" key="1">
    <source>
        <dbReference type="ARBA" id="ARBA00022664"/>
    </source>
</evidence>
<keyword evidence="3" id="KW-0508">mRNA splicing</keyword>
<dbReference type="Gene3D" id="1.25.40.10">
    <property type="entry name" value="Tetratricopeptide repeat domain"/>
    <property type="match status" value="2"/>
</dbReference>
<dbReference type="InterPro" id="IPR052500">
    <property type="entry name" value="Chloro/Mito_RNA_Process"/>
</dbReference>
<evidence type="ECO:0000256" key="3">
    <source>
        <dbReference type="ARBA" id="ARBA00023187"/>
    </source>
</evidence>